<evidence type="ECO:0000313" key="1">
    <source>
        <dbReference type="EMBL" id="RCR66340.1"/>
    </source>
</evidence>
<evidence type="ECO:0000313" key="2">
    <source>
        <dbReference type="Proteomes" id="UP000253383"/>
    </source>
</evidence>
<dbReference type="AlphaFoldDB" id="A0A368JFA4"/>
<dbReference type="OrthoDB" id="9855023at2"/>
<dbReference type="RefSeq" id="WP_114409356.1">
    <property type="nucleotide sequence ID" value="NZ_QOWE01000029.1"/>
</dbReference>
<proteinExistence type="predicted"/>
<protein>
    <submittedName>
        <fullName evidence="1">Uncharacterized protein</fullName>
    </submittedName>
</protein>
<keyword evidence="2" id="KW-1185">Reference proteome</keyword>
<organism evidence="1 2">
    <name type="scientific">Larkinella punicea</name>
    <dbReference type="NCBI Taxonomy" id="2315727"/>
    <lineage>
        <taxon>Bacteria</taxon>
        <taxon>Pseudomonadati</taxon>
        <taxon>Bacteroidota</taxon>
        <taxon>Cytophagia</taxon>
        <taxon>Cytophagales</taxon>
        <taxon>Spirosomataceae</taxon>
        <taxon>Larkinella</taxon>
    </lineage>
</organism>
<name>A0A368JFA4_9BACT</name>
<sequence>MKTYKVTFLKGEESWTTYVEATNRLDAKRRFLAQNMGTLVRVNKAITKYDGNATVKTQE</sequence>
<dbReference type="Proteomes" id="UP000253383">
    <property type="component" value="Unassembled WGS sequence"/>
</dbReference>
<comment type="caution">
    <text evidence="1">The sequence shown here is derived from an EMBL/GenBank/DDBJ whole genome shotgun (WGS) entry which is preliminary data.</text>
</comment>
<gene>
    <name evidence="1" type="ORF">DUE52_27775</name>
</gene>
<reference evidence="1 2" key="1">
    <citation type="submission" date="2018-07" db="EMBL/GenBank/DDBJ databases">
        <title>Genome analysis of Larkinella rosea.</title>
        <authorList>
            <person name="Zhou Z."/>
            <person name="Wang G."/>
        </authorList>
    </citation>
    <scope>NUCLEOTIDE SEQUENCE [LARGE SCALE GENOMIC DNA]</scope>
    <source>
        <strain evidence="2">zzj9</strain>
    </source>
</reference>
<dbReference type="EMBL" id="QOWE01000029">
    <property type="protein sequence ID" value="RCR66340.1"/>
    <property type="molecule type" value="Genomic_DNA"/>
</dbReference>
<accession>A0A368JFA4</accession>